<dbReference type="InterPro" id="IPR057251">
    <property type="entry name" value="FP_C"/>
</dbReference>
<reference evidence="4" key="1">
    <citation type="submission" date="2022-11" db="UniProtKB">
        <authorList>
            <consortium name="EnsemblMetazoa"/>
        </authorList>
    </citation>
    <scope>IDENTIFICATION</scope>
</reference>
<dbReference type="AlphaFoldDB" id="A0A913YP87"/>
<feature type="region of interest" description="Disordered" evidence="2">
    <location>
        <begin position="234"/>
        <end position="267"/>
    </location>
</feature>
<evidence type="ECO:0000313" key="4">
    <source>
        <dbReference type="EnsemblMetazoa" id="XP_028516853.1"/>
    </source>
</evidence>
<sequence>MRDKMAAINNQLHELDKSMQFLSDEFDDFKSFKSSLEKDVNRMLSKLKDLEEGIARIDEAIEAIHKYSYQYNLKILGIPQKGRKETSKQSVDKCLKLFQSIGAEVLSYDIDIAHRVPSRNAKFTLPIICKFTHRIAKESVMSCRSEANNIDLEDIGLTKSTGKIGIYEHLTPNTQDLFNKAKIFQKENKYAFCWTKNSNIFLKESEDSVVIRVTSPEVLENMVNDASISETAGISPGASMSFNQRGGPNTRSFRSRGRGGPRTRSSYNRDELSAVFGKLR</sequence>
<organism evidence="4 5">
    <name type="scientific">Exaiptasia diaphana</name>
    <name type="common">Tropical sea anemone</name>
    <name type="synonym">Aiptasia pulchella</name>
    <dbReference type="NCBI Taxonomy" id="2652724"/>
    <lineage>
        <taxon>Eukaryota</taxon>
        <taxon>Metazoa</taxon>
        <taxon>Cnidaria</taxon>
        <taxon>Anthozoa</taxon>
        <taxon>Hexacorallia</taxon>
        <taxon>Actiniaria</taxon>
        <taxon>Aiptasiidae</taxon>
        <taxon>Exaiptasia</taxon>
    </lineage>
</organism>
<dbReference type="Proteomes" id="UP000887567">
    <property type="component" value="Unplaced"/>
</dbReference>
<feature type="compositionally biased region" description="Polar residues" evidence="2">
    <location>
        <begin position="234"/>
        <end position="250"/>
    </location>
</feature>
<evidence type="ECO:0000256" key="2">
    <source>
        <dbReference type="SAM" id="MobiDB-lite"/>
    </source>
</evidence>
<dbReference type="OrthoDB" id="5984307at2759"/>
<dbReference type="RefSeq" id="XP_028516853.1">
    <property type="nucleotide sequence ID" value="XM_028661052.1"/>
</dbReference>
<dbReference type="Gene3D" id="3.30.70.1820">
    <property type="entry name" value="L1 transposable element, RRM domain"/>
    <property type="match status" value="1"/>
</dbReference>
<dbReference type="Pfam" id="PF25298">
    <property type="entry name" value="Baculo_FP_2nd"/>
    <property type="match status" value="1"/>
</dbReference>
<dbReference type="KEGG" id="epa:114575679"/>
<dbReference type="EnsemblMetazoa" id="XM_028661052.1">
    <property type="protein sequence ID" value="XP_028516853.1"/>
    <property type="gene ID" value="LOC114575679"/>
</dbReference>
<name>A0A913YP87_EXADI</name>
<evidence type="ECO:0000259" key="3">
    <source>
        <dbReference type="Pfam" id="PF25298"/>
    </source>
</evidence>
<keyword evidence="5" id="KW-1185">Reference proteome</keyword>
<protein>
    <recommendedName>
        <fullName evidence="3">FP protein C-terminal domain-containing protein</fullName>
    </recommendedName>
</protein>
<accession>A0A913YP87</accession>
<dbReference type="GeneID" id="114575679"/>
<evidence type="ECO:0000313" key="5">
    <source>
        <dbReference type="Proteomes" id="UP000887567"/>
    </source>
</evidence>
<evidence type="ECO:0000256" key="1">
    <source>
        <dbReference type="SAM" id="Coils"/>
    </source>
</evidence>
<proteinExistence type="predicted"/>
<feature type="coiled-coil region" evidence="1">
    <location>
        <begin position="5"/>
        <end position="60"/>
    </location>
</feature>
<dbReference type="OMA" id="RTENENC"/>
<feature type="domain" description="FP protein C-terminal" evidence="3">
    <location>
        <begin position="171"/>
        <end position="221"/>
    </location>
</feature>
<keyword evidence="1" id="KW-0175">Coiled coil</keyword>